<gene>
    <name evidence="2" type="ORF">CDO51_10855</name>
</gene>
<protein>
    <submittedName>
        <fullName evidence="2">Uncharacterized protein</fullName>
    </submittedName>
</protein>
<reference evidence="2 3" key="1">
    <citation type="submission" date="2017-06" db="EMBL/GenBank/DDBJ databases">
        <title>Draft Genome Sequence of Natranaerobius trueperi halophilic, alkalithermophilic bacteria from soda lakes.</title>
        <authorList>
            <person name="Zhao B."/>
        </authorList>
    </citation>
    <scope>NUCLEOTIDE SEQUENCE [LARGE SCALE GENOMIC DNA]</scope>
    <source>
        <strain evidence="2 3">DSM 18760</strain>
    </source>
</reference>
<dbReference type="Proteomes" id="UP000214588">
    <property type="component" value="Unassembled WGS sequence"/>
</dbReference>
<feature type="transmembrane region" description="Helical" evidence="1">
    <location>
        <begin position="50"/>
        <end position="72"/>
    </location>
</feature>
<name>A0A226BW39_9FIRM</name>
<evidence type="ECO:0000256" key="1">
    <source>
        <dbReference type="SAM" id="Phobius"/>
    </source>
</evidence>
<keyword evidence="1" id="KW-0812">Transmembrane</keyword>
<proteinExistence type="predicted"/>
<evidence type="ECO:0000313" key="3">
    <source>
        <dbReference type="Proteomes" id="UP000214588"/>
    </source>
</evidence>
<keyword evidence="1" id="KW-0472">Membrane</keyword>
<keyword evidence="1" id="KW-1133">Transmembrane helix</keyword>
<feature type="transmembrane region" description="Helical" evidence="1">
    <location>
        <begin position="20"/>
        <end position="38"/>
    </location>
</feature>
<dbReference type="EMBL" id="NIQC01000030">
    <property type="protein sequence ID" value="OWZ82992.1"/>
    <property type="molecule type" value="Genomic_DNA"/>
</dbReference>
<organism evidence="2 3">
    <name type="scientific">Natranaerobius trueperi</name>
    <dbReference type="NCBI Taxonomy" id="759412"/>
    <lineage>
        <taxon>Bacteria</taxon>
        <taxon>Bacillati</taxon>
        <taxon>Bacillota</taxon>
        <taxon>Clostridia</taxon>
        <taxon>Natranaerobiales</taxon>
        <taxon>Natranaerobiaceae</taxon>
        <taxon>Natranaerobius</taxon>
    </lineage>
</organism>
<evidence type="ECO:0000313" key="2">
    <source>
        <dbReference type="EMBL" id="OWZ82992.1"/>
    </source>
</evidence>
<accession>A0A226BW39</accession>
<comment type="caution">
    <text evidence="2">The sequence shown here is derived from an EMBL/GenBank/DDBJ whole genome shotgun (WGS) entry which is preliminary data.</text>
</comment>
<dbReference type="AlphaFoldDB" id="A0A226BW39"/>
<sequence>MGLGIFLGEQFVYITPIKLYEYIGALVLFFLGLFFIFNEDKNTQNHTKELTISTGILLGVTLAIDSFFVRYFCRYDANASNYN</sequence>
<keyword evidence="3" id="KW-1185">Reference proteome</keyword>